<dbReference type="PANTHER" id="PTHR22227:SF6">
    <property type="entry name" value="FAMILY WITH SEQUENCE SIMILARITY 122B ISOFORM X1"/>
    <property type="match status" value="1"/>
</dbReference>
<dbReference type="PANTHER" id="PTHR22227">
    <property type="entry name" value="FAMILY WITH SEQUENCE SIMILARITY 122B ISOFORM X1"/>
    <property type="match status" value="1"/>
</dbReference>
<comment type="caution">
    <text evidence="2">The sequence shown here is derived from an EMBL/GenBank/DDBJ whole genome shotgun (WGS) entry which is preliminary data.</text>
</comment>
<reference evidence="2" key="1">
    <citation type="journal article" date="2023" name="Science">
        <title>Genome structures resolve the early diversification of teleost fishes.</title>
        <authorList>
            <person name="Parey E."/>
            <person name="Louis A."/>
            <person name="Montfort J."/>
            <person name="Bouchez O."/>
            <person name="Roques C."/>
            <person name="Iampietro C."/>
            <person name="Lluch J."/>
            <person name="Castinel A."/>
            <person name="Donnadieu C."/>
            <person name="Desvignes T."/>
            <person name="Floi Bucao C."/>
            <person name="Jouanno E."/>
            <person name="Wen M."/>
            <person name="Mejri S."/>
            <person name="Dirks R."/>
            <person name="Jansen H."/>
            <person name="Henkel C."/>
            <person name="Chen W.J."/>
            <person name="Zahm M."/>
            <person name="Cabau C."/>
            <person name="Klopp C."/>
            <person name="Thompson A.W."/>
            <person name="Robinson-Rechavi M."/>
            <person name="Braasch I."/>
            <person name="Lecointre G."/>
            <person name="Bobe J."/>
            <person name="Postlethwait J.H."/>
            <person name="Berthelot C."/>
            <person name="Roest Crollius H."/>
            <person name="Guiguen Y."/>
        </authorList>
    </citation>
    <scope>NUCLEOTIDE SEQUENCE</scope>
    <source>
        <strain evidence="2">NC1722</strain>
    </source>
</reference>
<evidence type="ECO:0000256" key="1">
    <source>
        <dbReference type="ARBA" id="ARBA00006725"/>
    </source>
</evidence>
<dbReference type="EMBL" id="JAINUG010000005">
    <property type="protein sequence ID" value="KAJ8416791.1"/>
    <property type="molecule type" value="Genomic_DNA"/>
</dbReference>
<gene>
    <name evidence="2" type="ORF">AAFF_G00326690</name>
</gene>
<keyword evidence="3" id="KW-1185">Reference proteome</keyword>
<comment type="similarity">
    <text evidence="1">Belongs to the FAM122 family.</text>
</comment>
<dbReference type="AlphaFoldDB" id="A0AAD7T9D2"/>
<protein>
    <submittedName>
        <fullName evidence="2">Uncharacterized protein</fullName>
    </submittedName>
</protein>
<accession>A0AAD7T9D2</accession>
<organism evidence="2 3">
    <name type="scientific">Aldrovandia affinis</name>
    <dbReference type="NCBI Taxonomy" id="143900"/>
    <lineage>
        <taxon>Eukaryota</taxon>
        <taxon>Metazoa</taxon>
        <taxon>Chordata</taxon>
        <taxon>Craniata</taxon>
        <taxon>Vertebrata</taxon>
        <taxon>Euteleostomi</taxon>
        <taxon>Actinopterygii</taxon>
        <taxon>Neopterygii</taxon>
        <taxon>Teleostei</taxon>
        <taxon>Notacanthiformes</taxon>
        <taxon>Halosauridae</taxon>
        <taxon>Aldrovandia</taxon>
    </lineage>
</organism>
<proteinExistence type="inferred from homology"/>
<dbReference type="Proteomes" id="UP001221898">
    <property type="component" value="Unassembled WGS sequence"/>
</dbReference>
<name>A0AAD7T9D2_9TELE</name>
<evidence type="ECO:0000313" key="2">
    <source>
        <dbReference type="EMBL" id="KAJ8416791.1"/>
    </source>
</evidence>
<evidence type="ECO:0000313" key="3">
    <source>
        <dbReference type="Proteomes" id="UP001221898"/>
    </source>
</evidence>
<dbReference type="GO" id="GO:0004865">
    <property type="term" value="F:protein serine/threonine phosphatase inhibitor activity"/>
    <property type="evidence" value="ECO:0007669"/>
    <property type="project" value="InterPro"/>
</dbReference>
<sequence>MERMEVDQCAVAVIGGGVLRRSNSAPMITGVSSDSMVVFSSASSARYRRSSMSVNPGCPGLALPLYPFSLVSERSDHQRQDESMELNLRGNIIKESASSLIPLPPVSPWHDNISLGAHFLHSGVTPNSSQNPTRRFRNRTELSAAVRLPALPPLKRKGGMESDAPPKKLFVAGVTDPPHLTGYTVRLMAG</sequence>
<dbReference type="InterPro" id="IPR026716">
    <property type="entry name" value="PBIR1/2/3"/>
</dbReference>